<reference evidence="2 3" key="1">
    <citation type="submission" date="2015-09" db="EMBL/GenBank/DDBJ databases">
        <title>Genome sequencing project for genomic taxonomy and phylogenomics of Bacillus-like bacteria.</title>
        <authorList>
            <person name="Liu B."/>
            <person name="Wang J."/>
            <person name="Zhu Y."/>
            <person name="Liu G."/>
            <person name="Chen Q."/>
            <person name="Chen Z."/>
            <person name="Lan J."/>
            <person name="Che J."/>
            <person name="Ge C."/>
            <person name="Shi H."/>
            <person name="Pan Z."/>
            <person name="Liu X."/>
        </authorList>
    </citation>
    <scope>NUCLEOTIDE SEQUENCE [LARGE SCALE GENOMIC DNA]</scope>
    <source>
        <strain evidence="2 3">LMG 18435</strain>
    </source>
</reference>
<evidence type="ECO:0000313" key="3">
    <source>
        <dbReference type="Proteomes" id="UP000051888"/>
    </source>
</evidence>
<dbReference type="Proteomes" id="UP000051888">
    <property type="component" value="Unassembled WGS sequence"/>
</dbReference>
<keyword evidence="1" id="KW-1133">Transmembrane helix</keyword>
<gene>
    <name evidence="2" type="ORF">AN964_01885</name>
</gene>
<protein>
    <submittedName>
        <fullName evidence="2">Uncharacterized protein</fullName>
    </submittedName>
</protein>
<sequence length="192" mass="23047">MKLDCCPKREGKSMYNQSDQIGNRYHSLQTKIWLHHDVFSGHWWTIVILNILFLIVFLMLMDRYRILLITFSFLVNFVIVGFTDEIGTYFNAWSYPHQLAVFTHRLNAVDFFVVPISMSLTYQYFSKWKMYILSSILLSAIICFIAAPIFVYFHLYEIENWNYFYSFVVMMLMLMLSKIFVDFVFKKSEKYA</sequence>
<keyword evidence="1" id="KW-0472">Membrane</keyword>
<evidence type="ECO:0000256" key="1">
    <source>
        <dbReference type="SAM" id="Phobius"/>
    </source>
</evidence>
<feature type="transmembrane region" description="Helical" evidence="1">
    <location>
        <begin position="41"/>
        <end position="60"/>
    </location>
</feature>
<dbReference type="InterPro" id="IPR048147">
    <property type="entry name" value="CBO0543-like"/>
</dbReference>
<comment type="caution">
    <text evidence="2">The sequence shown here is derived from an EMBL/GenBank/DDBJ whole genome shotgun (WGS) entry which is preliminary data.</text>
</comment>
<dbReference type="PATRIC" id="fig|157838.3.peg.418"/>
<dbReference type="STRING" id="157838.AN964_01885"/>
<dbReference type="NCBIfam" id="NF041644">
    <property type="entry name" value="CBO0543_fam"/>
    <property type="match status" value="1"/>
</dbReference>
<name>A0A0Q3WUK2_9BACI</name>
<keyword evidence="3" id="KW-1185">Reference proteome</keyword>
<feature type="transmembrane region" description="Helical" evidence="1">
    <location>
        <begin position="132"/>
        <end position="151"/>
    </location>
</feature>
<dbReference type="AlphaFoldDB" id="A0A0Q3WUK2"/>
<dbReference type="EMBL" id="LJJC01000004">
    <property type="protein sequence ID" value="KQL52412.1"/>
    <property type="molecule type" value="Genomic_DNA"/>
</dbReference>
<feature type="transmembrane region" description="Helical" evidence="1">
    <location>
        <begin position="163"/>
        <end position="185"/>
    </location>
</feature>
<feature type="transmembrane region" description="Helical" evidence="1">
    <location>
        <begin position="67"/>
        <end position="86"/>
    </location>
</feature>
<accession>A0A0Q3WUK2</accession>
<keyword evidence="1" id="KW-0812">Transmembrane</keyword>
<proteinExistence type="predicted"/>
<evidence type="ECO:0000313" key="2">
    <source>
        <dbReference type="EMBL" id="KQL52412.1"/>
    </source>
</evidence>
<organism evidence="2 3">
    <name type="scientific">Heyndrickxia shackletonii</name>
    <dbReference type="NCBI Taxonomy" id="157838"/>
    <lineage>
        <taxon>Bacteria</taxon>
        <taxon>Bacillati</taxon>
        <taxon>Bacillota</taxon>
        <taxon>Bacilli</taxon>
        <taxon>Bacillales</taxon>
        <taxon>Bacillaceae</taxon>
        <taxon>Heyndrickxia</taxon>
    </lineage>
</organism>